<dbReference type="Gene3D" id="1.10.10.10">
    <property type="entry name" value="Winged helix-like DNA-binding domain superfamily/Winged helix DNA-binding domain"/>
    <property type="match status" value="1"/>
</dbReference>
<dbReference type="InterPro" id="IPR036390">
    <property type="entry name" value="WH_DNA-bd_sf"/>
</dbReference>
<evidence type="ECO:0000313" key="1">
    <source>
        <dbReference type="EMBL" id="MPN16197.1"/>
    </source>
</evidence>
<name>A0A645FP44_9ZZZZ</name>
<dbReference type="PROSITE" id="PS51197">
    <property type="entry name" value="HTH_RRF2_2"/>
    <property type="match status" value="1"/>
</dbReference>
<dbReference type="Pfam" id="PF02082">
    <property type="entry name" value="Rrf2"/>
    <property type="match status" value="1"/>
</dbReference>
<proteinExistence type="predicted"/>
<dbReference type="SUPFAM" id="SSF46785">
    <property type="entry name" value="Winged helix' DNA-binding domain"/>
    <property type="match status" value="1"/>
</dbReference>
<dbReference type="InterPro" id="IPR036388">
    <property type="entry name" value="WH-like_DNA-bd_sf"/>
</dbReference>
<reference evidence="1" key="1">
    <citation type="submission" date="2019-08" db="EMBL/GenBank/DDBJ databases">
        <authorList>
            <person name="Kucharzyk K."/>
            <person name="Murdoch R.W."/>
            <person name="Higgins S."/>
            <person name="Loffler F."/>
        </authorList>
    </citation>
    <scope>NUCLEOTIDE SEQUENCE</scope>
</reference>
<accession>A0A645FP44</accession>
<dbReference type="InterPro" id="IPR030489">
    <property type="entry name" value="TR_Rrf2-type_CS"/>
</dbReference>
<protein>
    <recommendedName>
        <fullName evidence="2">HTH-type transcriptional regulator YwnA</fullName>
    </recommendedName>
</protein>
<dbReference type="InterPro" id="IPR000944">
    <property type="entry name" value="Tscrpt_reg_Rrf2"/>
</dbReference>
<dbReference type="PROSITE" id="PS01332">
    <property type="entry name" value="HTH_RRF2_1"/>
    <property type="match status" value="1"/>
</dbReference>
<dbReference type="EMBL" id="VSSQ01063115">
    <property type="protein sequence ID" value="MPN16197.1"/>
    <property type="molecule type" value="Genomic_DNA"/>
</dbReference>
<comment type="caution">
    <text evidence="1">The sequence shown here is derived from an EMBL/GenBank/DDBJ whole genome shotgun (WGS) entry which is preliminary data.</text>
</comment>
<gene>
    <name evidence="1" type="ORF">SDC9_163535</name>
</gene>
<organism evidence="1">
    <name type="scientific">bioreactor metagenome</name>
    <dbReference type="NCBI Taxonomy" id="1076179"/>
    <lineage>
        <taxon>unclassified sequences</taxon>
        <taxon>metagenomes</taxon>
        <taxon>ecological metagenomes</taxon>
    </lineage>
</organism>
<sequence>MVKLKKAGLVGTKEGADGGYYFELDSAKVNLKMVNDALMEPIVCSSWRSGAHDMDCLVASGMADILDGIYSQLNTLCRDALETMTIRAINDRIFNK</sequence>
<evidence type="ECO:0008006" key="2">
    <source>
        <dbReference type="Google" id="ProtNLM"/>
    </source>
</evidence>
<dbReference type="AlphaFoldDB" id="A0A645FP44"/>